<dbReference type="EMBL" id="VSSQ01000352">
    <property type="protein sequence ID" value="MPL92245.1"/>
    <property type="molecule type" value="Genomic_DNA"/>
</dbReference>
<sequence>MKKFLIALSLLLFAGSAPVKAQENKITYKFGGFIEFKSYFDDYRSRVSRYDHIYFYPLAPKLNTSGTDMNSTGSLNFSVATSRLTFTVSGMRLLNANITSYIEADFTGSAENYIGMLNLRHAYINMEWEKSSLLFGQTDHLNSVKEVVGQTVGFGAGYPFNPLNRNMQIRFTHKLAKGVDLILAAHMFSGHNSLGPAKAQAQAGLPNLQAQLKFGNPDKIFGGVTFGYKLLKPRVSDNSNFYKETIGSYDINAFFRANIAKGYTLRLWGIYGENLSHLGMIGGYGKYVDYLSSSTSPIGDYPYANIKAYSTWIDFETPSFNNFKFGVFAGYQKNLGTSKSMDMTFVGGDYAFGFYKDPKLNWFSRISPRVTYSLTKKLIFGLEYSLSHARWAKSVDMYFKPVEQFDVNHNNRIEFMAKYLF</sequence>
<gene>
    <name evidence="1" type="ORF">SDC9_38342</name>
</gene>
<dbReference type="Pfam" id="PF19577">
    <property type="entry name" value="DcaP"/>
    <property type="match status" value="1"/>
</dbReference>
<organism evidence="1">
    <name type="scientific">bioreactor metagenome</name>
    <dbReference type="NCBI Taxonomy" id="1076179"/>
    <lineage>
        <taxon>unclassified sequences</taxon>
        <taxon>metagenomes</taxon>
        <taxon>ecological metagenomes</taxon>
    </lineage>
</organism>
<accession>A0A644VLT3</accession>
<reference evidence="1" key="1">
    <citation type="submission" date="2019-08" db="EMBL/GenBank/DDBJ databases">
        <authorList>
            <person name="Kucharzyk K."/>
            <person name="Murdoch R.W."/>
            <person name="Higgins S."/>
            <person name="Loffler F."/>
        </authorList>
    </citation>
    <scope>NUCLEOTIDE SEQUENCE</scope>
</reference>
<proteinExistence type="predicted"/>
<comment type="caution">
    <text evidence="1">The sequence shown here is derived from an EMBL/GenBank/DDBJ whole genome shotgun (WGS) entry which is preliminary data.</text>
</comment>
<dbReference type="AlphaFoldDB" id="A0A644VLT3"/>
<dbReference type="InterPro" id="IPR045748">
    <property type="entry name" value="DcaP"/>
</dbReference>
<protein>
    <recommendedName>
        <fullName evidence="2">Outer membrane porin, OprD family</fullName>
    </recommendedName>
</protein>
<evidence type="ECO:0008006" key="2">
    <source>
        <dbReference type="Google" id="ProtNLM"/>
    </source>
</evidence>
<name>A0A644VLT3_9ZZZZ</name>
<evidence type="ECO:0000313" key="1">
    <source>
        <dbReference type="EMBL" id="MPL92245.1"/>
    </source>
</evidence>